<evidence type="ECO:0000259" key="8">
    <source>
        <dbReference type="PROSITE" id="PS50041"/>
    </source>
</evidence>
<feature type="compositionally biased region" description="Polar residues" evidence="7">
    <location>
        <begin position="108"/>
        <end position="117"/>
    </location>
</feature>
<evidence type="ECO:0000256" key="7">
    <source>
        <dbReference type="SAM" id="MobiDB-lite"/>
    </source>
</evidence>
<keyword evidence="4" id="KW-0677">Repeat</keyword>
<evidence type="ECO:0000256" key="3">
    <source>
        <dbReference type="ARBA" id="ARBA00022525"/>
    </source>
</evidence>
<dbReference type="EMBL" id="GG666668">
    <property type="protein sequence ID" value="EEN44708.1"/>
    <property type="molecule type" value="Genomic_DNA"/>
</dbReference>
<feature type="region of interest" description="Disordered" evidence="7">
    <location>
        <begin position="107"/>
        <end position="185"/>
    </location>
</feature>
<dbReference type="SMART" id="SM00034">
    <property type="entry name" value="CLECT"/>
    <property type="match status" value="1"/>
</dbReference>
<evidence type="ECO:0000256" key="2">
    <source>
        <dbReference type="ARBA" id="ARBA00010011"/>
    </source>
</evidence>
<sequence length="852" mass="95138">MVRDTERSVLMQAERVKHTCLHCDPGARSVYLCVVAFEGSYFSHGDLLATIPVDSGYSYSSTSRSTRTCEAAALGVSGPEGEAGVAPEDLAVIQELEELNEKIRMAAKSSNKHQSQARVVPPESVQEKEQFDREDHEVFNNATEIPPVETTASSSSVEVDESATADNELTSPSLTSPPPGTTSADSTLLQAISTVLSTVMSNTTSVPASSSIAEPSTSNSTFVPPVSNTSTVPTQPEPQRDPPHLQSTYVPEQPSGGDFLCPDRYYRLGRTCFRPSEQRLSFFGATQDCRAENGDLAVIKDPPTHRFLIELIQTYNPSAEEHWIGLSDLLRERTFVWSDGIPLEGTIFWAHGQPNNLGGDQHCVYMCSLYDYEWVDRNCSDQLYYICEQPANLDARPEKCASPFVYENAVFFGCTTLGGTEPWCALTPIYQTGQWKYCDDDDILDERSNTKYLTKDCGRRGCCSFPFEYGGKLFDGCKQTFGLRPWCSLDRIYKGSWKYCTAKDNQMAEDYQREKAAKEMQIQRGGHKAVEQKEKEKEDGQEEDTGVLKELVQLFTITLYSEIPTLGGTANGAKCALPFTYYGRTYNNCTTFRAKQPWCSTTEKYSGQWGLCVFITEEQKAKVVYTAGGTVIQGSRCHFPFLYRGQVYTDCTTTLHGTPWCSTDEKYQGRWGECVPDVDNIVHNSVAESSAVAEETQECVIPFSYNGVVYYGCTTLNSDYAWCSLTEEYFGQWKMCTGEDLKSQQREMTPEPTTTLPDTIPTTAQPETDSPKNFKAKDEETTTKAPPTDRLLASVPVKSTKHCKQACENYQQERCDYVNVGPRKRVGGTVMCELWAGRAKKRVGFTMHRVRY</sequence>
<comment type="subcellular location">
    <subcellularLocation>
        <location evidence="1">Secreted</location>
    </subcellularLocation>
</comment>
<feature type="compositionally biased region" description="Basic and acidic residues" evidence="7">
    <location>
        <begin position="769"/>
        <end position="782"/>
    </location>
</feature>
<feature type="compositionally biased region" description="Low complexity" evidence="7">
    <location>
        <begin position="164"/>
        <end position="174"/>
    </location>
</feature>
<dbReference type="CDD" id="cd00062">
    <property type="entry name" value="FN2"/>
    <property type="match status" value="1"/>
</dbReference>
<organism>
    <name type="scientific">Branchiostoma floridae</name>
    <name type="common">Florida lancelet</name>
    <name type="synonym">Amphioxus</name>
    <dbReference type="NCBI Taxonomy" id="7739"/>
    <lineage>
        <taxon>Eukaryota</taxon>
        <taxon>Metazoa</taxon>
        <taxon>Chordata</taxon>
        <taxon>Cephalochordata</taxon>
        <taxon>Leptocardii</taxon>
        <taxon>Amphioxiformes</taxon>
        <taxon>Branchiostomatidae</taxon>
        <taxon>Branchiostoma</taxon>
    </lineage>
</organism>
<proteinExistence type="inferred from homology"/>
<dbReference type="PROSITE" id="PS51092">
    <property type="entry name" value="FN2_2"/>
    <property type="match status" value="5"/>
</dbReference>
<gene>
    <name evidence="10" type="ORF">BRAFLDRAFT_105827</name>
</gene>
<dbReference type="InterPro" id="IPR016186">
    <property type="entry name" value="C-type_lectin-like/link_sf"/>
</dbReference>
<feature type="region of interest" description="Disordered" evidence="7">
    <location>
        <begin position="523"/>
        <end position="544"/>
    </location>
</feature>
<dbReference type="PROSITE" id="PS00615">
    <property type="entry name" value="C_TYPE_LECTIN_1"/>
    <property type="match status" value="1"/>
</dbReference>
<dbReference type="eggNOG" id="KOG1565">
    <property type="taxonomic scope" value="Eukaryota"/>
</dbReference>
<reference evidence="10" key="1">
    <citation type="journal article" date="2008" name="Nature">
        <title>The amphioxus genome and the evolution of the chordate karyotype.</title>
        <authorList>
            <consortium name="US DOE Joint Genome Institute (JGI-PGF)"/>
            <person name="Putnam N.H."/>
            <person name="Butts T."/>
            <person name="Ferrier D.E.K."/>
            <person name="Furlong R.F."/>
            <person name="Hellsten U."/>
            <person name="Kawashima T."/>
            <person name="Robinson-Rechavi M."/>
            <person name="Shoguchi E."/>
            <person name="Terry A."/>
            <person name="Yu J.-K."/>
            <person name="Benito-Gutierrez E.L."/>
            <person name="Dubchak I."/>
            <person name="Garcia-Fernandez J."/>
            <person name="Gibson-Brown J.J."/>
            <person name="Grigoriev I.V."/>
            <person name="Horton A.C."/>
            <person name="de Jong P.J."/>
            <person name="Jurka J."/>
            <person name="Kapitonov V.V."/>
            <person name="Kohara Y."/>
            <person name="Kuroki Y."/>
            <person name="Lindquist E."/>
            <person name="Lucas S."/>
            <person name="Osoegawa K."/>
            <person name="Pennacchio L.A."/>
            <person name="Salamov A.A."/>
            <person name="Satou Y."/>
            <person name="Sauka-Spengler T."/>
            <person name="Schmutz J."/>
            <person name="Shin-I T."/>
            <person name="Toyoda A."/>
            <person name="Bronner-Fraser M."/>
            <person name="Fujiyama A."/>
            <person name="Holland L.Z."/>
            <person name="Holland P.W.H."/>
            <person name="Satoh N."/>
            <person name="Rokhsar D.S."/>
        </authorList>
    </citation>
    <scope>NUCLEOTIDE SEQUENCE [LARGE SCALE GENOMIC DNA]</scope>
    <source>
        <strain evidence="10">S238N-H82</strain>
        <tissue evidence="10">Testes</tissue>
    </source>
</reference>
<protein>
    <submittedName>
        <fullName evidence="10">Uncharacterized protein</fullName>
    </submittedName>
</protein>
<feature type="domain" description="C-type lectin" evidence="8">
    <location>
        <begin position="268"/>
        <end position="388"/>
    </location>
</feature>
<feature type="region of interest" description="Disordered" evidence="7">
    <location>
        <begin position="206"/>
        <end position="256"/>
    </location>
</feature>
<feature type="domain" description="Fibronectin type-II" evidence="9">
    <location>
        <begin position="632"/>
        <end position="676"/>
    </location>
</feature>
<dbReference type="SUPFAM" id="SSF57440">
    <property type="entry name" value="Kringle-like"/>
    <property type="match status" value="5"/>
</dbReference>
<dbReference type="STRING" id="7739.C3ZRZ0"/>
<dbReference type="CDD" id="cd00037">
    <property type="entry name" value="CLECT"/>
    <property type="match status" value="1"/>
</dbReference>
<name>C3ZRZ0_BRAFL</name>
<comment type="caution">
    <text evidence="6">Lacks conserved residue(s) required for the propagation of feature annotation.</text>
</comment>
<dbReference type="InterPro" id="IPR013806">
    <property type="entry name" value="Kringle-like"/>
</dbReference>
<dbReference type="SMART" id="SM00059">
    <property type="entry name" value="FN2"/>
    <property type="match status" value="5"/>
</dbReference>
<dbReference type="GO" id="GO:0005576">
    <property type="term" value="C:extracellular region"/>
    <property type="evidence" value="ECO:0007669"/>
    <property type="project" value="UniProtKB-SubCell"/>
</dbReference>
<feature type="domain" description="Fibronectin type-II" evidence="9">
    <location>
        <begin position="395"/>
        <end position="440"/>
    </location>
</feature>
<keyword evidence="5" id="KW-1015">Disulfide bond</keyword>
<feature type="compositionally biased region" description="Low complexity" evidence="7">
    <location>
        <begin position="750"/>
        <end position="763"/>
    </location>
</feature>
<feature type="domain" description="Fibronectin type-II" evidence="9">
    <location>
        <begin position="458"/>
        <end position="502"/>
    </location>
</feature>
<feature type="domain" description="Fibronectin type-II" evidence="9">
    <location>
        <begin position="694"/>
        <end position="738"/>
    </location>
</feature>
<feature type="compositionally biased region" description="Low complexity" evidence="7">
    <location>
        <begin position="148"/>
        <end position="157"/>
    </location>
</feature>
<evidence type="ECO:0000259" key="9">
    <source>
        <dbReference type="PROSITE" id="PS51092"/>
    </source>
</evidence>
<feature type="compositionally biased region" description="Polar residues" evidence="7">
    <location>
        <begin position="206"/>
        <end position="234"/>
    </location>
</feature>
<dbReference type="AlphaFoldDB" id="C3ZRZ0"/>
<dbReference type="Gene3D" id="3.10.100.10">
    <property type="entry name" value="Mannose-Binding Protein A, subunit A"/>
    <property type="match status" value="1"/>
</dbReference>
<dbReference type="Pfam" id="PF00040">
    <property type="entry name" value="fn2"/>
    <property type="match status" value="5"/>
</dbReference>
<feature type="region of interest" description="Disordered" evidence="7">
    <location>
        <begin position="743"/>
        <end position="786"/>
    </location>
</feature>
<evidence type="ECO:0000256" key="5">
    <source>
        <dbReference type="ARBA" id="ARBA00023157"/>
    </source>
</evidence>
<comment type="similarity">
    <text evidence="2">Belongs to the seminal plasma protein family.</text>
</comment>
<dbReference type="Gene3D" id="2.10.10.10">
    <property type="entry name" value="Fibronectin, type II, collagen-binding"/>
    <property type="match status" value="5"/>
</dbReference>
<dbReference type="InterPro" id="IPR016187">
    <property type="entry name" value="CTDL_fold"/>
</dbReference>
<evidence type="ECO:0000313" key="10">
    <source>
        <dbReference type="EMBL" id="EEN44708.1"/>
    </source>
</evidence>
<dbReference type="Pfam" id="PF00059">
    <property type="entry name" value="Lectin_C"/>
    <property type="match status" value="1"/>
</dbReference>
<dbReference type="InParanoid" id="C3ZRZ0"/>
<dbReference type="PANTHER" id="PTHR22918">
    <property type="entry name" value="SEMINAL PLASMA PROTEIN"/>
    <property type="match status" value="1"/>
</dbReference>
<evidence type="ECO:0000256" key="1">
    <source>
        <dbReference type="ARBA" id="ARBA00004613"/>
    </source>
</evidence>
<dbReference type="InterPro" id="IPR000562">
    <property type="entry name" value="FN_type2_dom"/>
</dbReference>
<dbReference type="SUPFAM" id="SSF56436">
    <property type="entry name" value="C-type lectin-like"/>
    <property type="match status" value="1"/>
</dbReference>
<dbReference type="InterPro" id="IPR036943">
    <property type="entry name" value="FN_type2_sf"/>
</dbReference>
<evidence type="ECO:0000256" key="4">
    <source>
        <dbReference type="ARBA" id="ARBA00022737"/>
    </source>
</evidence>
<evidence type="ECO:0000256" key="6">
    <source>
        <dbReference type="PROSITE-ProRule" id="PRU00479"/>
    </source>
</evidence>
<dbReference type="InterPro" id="IPR051666">
    <property type="entry name" value="SP_Capacitation_Regulator"/>
</dbReference>
<feature type="domain" description="Fibronectin type-II" evidence="9">
    <location>
        <begin position="570"/>
        <end position="614"/>
    </location>
</feature>
<feature type="compositionally biased region" description="Basic and acidic residues" evidence="7">
    <location>
        <begin position="528"/>
        <end position="538"/>
    </location>
</feature>
<dbReference type="PROSITE" id="PS50041">
    <property type="entry name" value="C_TYPE_LECTIN_2"/>
    <property type="match status" value="1"/>
</dbReference>
<dbReference type="InterPro" id="IPR001304">
    <property type="entry name" value="C-type_lectin-like"/>
</dbReference>
<dbReference type="InterPro" id="IPR018378">
    <property type="entry name" value="C-type_lectin_CS"/>
</dbReference>
<accession>C3ZRZ0</accession>
<dbReference type="PANTHER" id="PTHR22918:SF1">
    <property type="entry name" value="FIBRONECTIN TYPE-II DOMAIN-CONTAINING PROTEIN"/>
    <property type="match status" value="1"/>
</dbReference>
<feature type="compositionally biased region" description="Basic and acidic residues" evidence="7">
    <location>
        <begin position="125"/>
        <end position="138"/>
    </location>
</feature>
<keyword evidence="3" id="KW-0964">Secreted</keyword>